<name>A0ABR0IYC8_9EURO</name>
<accession>A0ABR0IYC8</accession>
<dbReference type="EMBL" id="JAVRRF010000039">
    <property type="protein sequence ID" value="KAK5050189.1"/>
    <property type="molecule type" value="Genomic_DNA"/>
</dbReference>
<protein>
    <submittedName>
        <fullName evidence="2">Uncharacterized protein</fullName>
    </submittedName>
</protein>
<evidence type="ECO:0000313" key="2">
    <source>
        <dbReference type="EMBL" id="KAK5050189.1"/>
    </source>
</evidence>
<dbReference type="PANTHER" id="PTHR37848">
    <property type="entry name" value="EXPRESSED PROTEIN"/>
    <property type="match status" value="1"/>
</dbReference>
<organism evidence="2 3">
    <name type="scientific">Exophiala sideris</name>
    <dbReference type="NCBI Taxonomy" id="1016849"/>
    <lineage>
        <taxon>Eukaryota</taxon>
        <taxon>Fungi</taxon>
        <taxon>Dikarya</taxon>
        <taxon>Ascomycota</taxon>
        <taxon>Pezizomycotina</taxon>
        <taxon>Eurotiomycetes</taxon>
        <taxon>Chaetothyriomycetidae</taxon>
        <taxon>Chaetothyriales</taxon>
        <taxon>Herpotrichiellaceae</taxon>
        <taxon>Exophiala</taxon>
    </lineage>
</organism>
<keyword evidence="3" id="KW-1185">Reference proteome</keyword>
<feature type="region of interest" description="Disordered" evidence="1">
    <location>
        <begin position="1"/>
        <end position="39"/>
    </location>
</feature>
<evidence type="ECO:0000313" key="3">
    <source>
        <dbReference type="Proteomes" id="UP001345691"/>
    </source>
</evidence>
<dbReference type="Proteomes" id="UP001345691">
    <property type="component" value="Unassembled WGS sequence"/>
</dbReference>
<evidence type="ECO:0000256" key="1">
    <source>
        <dbReference type="SAM" id="MobiDB-lite"/>
    </source>
</evidence>
<reference evidence="2 3" key="1">
    <citation type="submission" date="2023-08" db="EMBL/GenBank/DDBJ databases">
        <title>Black Yeasts Isolated from many extreme environments.</title>
        <authorList>
            <person name="Coleine C."/>
            <person name="Stajich J.E."/>
            <person name="Selbmann L."/>
        </authorList>
    </citation>
    <scope>NUCLEOTIDE SEQUENCE [LARGE SCALE GENOMIC DNA]</scope>
    <source>
        <strain evidence="2 3">CCFEE 6328</strain>
    </source>
</reference>
<feature type="compositionally biased region" description="Basic and acidic residues" evidence="1">
    <location>
        <begin position="1"/>
        <end position="10"/>
    </location>
</feature>
<sequence length="338" mass="38167">MPSEKSRQRDPSSQPDESASQPQDHQDLPPSYENVVPAIPTSSNIPPSIHIPSQNPLDAIYRLKSVAFSKYGVSHGKWSKDLQSITTTKPELCETQYELVRFINEQAALPPKPLMLIRGEHTRNIEHAIDFELLINLTSLLDIGSAGAQSRIRIKQFDDPKPSGHSRTPLEQWVKKFCEEKVDNRSFTLHRQVTNLPEQLLEGMVRNLVASAKYRGKVTVSFPVQYADVIVSRQGGNWFTNMLRLSPMKTYEVVDAVWDVAASPEGDGGSVANDSAARERNGRAGLIAQEWWREWQYAIYNGVLTGRKGWVTVEDWMEAKMGVRVAERNRDWGVDRAD</sequence>
<proteinExistence type="predicted"/>
<feature type="compositionally biased region" description="Polar residues" evidence="1">
    <location>
        <begin position="11"/>
        <end position="23"/>
    </location>
</feature>
<comment type="caution">
    <text evidence="2">The sequence shown here is derived from an EMBL/GenBank/DDBJ whole genome shotgun (WGS) entry which is preliminary data.</text>
</comment>
<dbReference type="PANTHER" id="PTHR37848:SF1">
    <property type="entry name" value="SUN DOMAIN-CONTAINING PROTEIN"/>
    <property type="match status" value="1"/>
</dbReference>
<gene>
    <name evidence="2" type="ORF">LTR69_010676</name>
</gene>